<accession>A0A6L2KQH3</accession>
<dbReference type="EMBL" id="BKCJ010002905">
    <property type="protein sequence ID" value="GEU51698.1"/>
    <property type="molecule type" value="Genomic_DNA"/>
</dbReference>
<reference evidence="1" key="1">
    <citation type="journal article" date="2019" name="Sci. Rep.">
        <title>Draft genome of Tanacetum cinerariifolium, the natural source of mosquito coil.</title>
        <authorList>
            <person name="Yamashiro T."/>
            <person name="Shiraishi A."/>
            <person name="Satake H."/>
            <person name="Nakayama K."/>
        </authorList>
    </citation>
    <scope>NUCLEOTIDE SEQUENCE</scope>
</reference>
<organism evidence="1">
    <name type="scientific">Tanacetum cinerariifolium</name>
    <name type="common">Dalmatian daisy</name>
    <name type="synonym">Chrysanthemum cinerariifolium</name>
    <dbReference type="NCBI Taxonomy" id="118510"/>
    <lineage>
        <taxon>Eukaryota</taxon>
        <taxon>Viridiplantae</taxon>
        <taxon>Streptophyta</taxon>
        <taxon>Embryophyta</taxon>
        <taxon>Tracheophyta</taxon>
        <taxon>Spermatophyta</taxon>
        <taxon>Magnoliopsida</taxon>
        <taxon>eudicotyledons</taxon>
        <taxon>Gunneridae</taxon>
        <taxon>Pentapetalae</taxon>
        <taxon>asterids</taxon>
        <taxon>campanulids</taxon>
        <taxon>Asterales</taxon>
        <taxon>Asteraceae</taxon>
        <taxon>Asteroideae</taxon>
        <taxon>Anthemideae</taxon>
        <taxon>Anthemidinae</taxon>
        <taxon>Tanacetum</taxon>
    </lineage>
</organism>
<dbReference type="AlphaFoldDB" id="A0A6L2KQH3"/>
<protein>
    <submittedName>
        <fullName evidence="1">Uncharacterized protein</fullName>
    </submittedName>
</protein>
<name>A0A6L2KQH3_TANCI</name>
<evidence type="ECO:0000313" key="1">
    <source>
        <dbReference type="EMBL" id="GEU51698.1"/>
    </source>
</evidence>
<gene>
    <name evidence="1" type="ORF">Tci_023676</name>
</gene>
<proteinExistence type="predicted"/>
<sequence length="90" mass="9981">MKQRTVLVRRSVKRRFLNNYHGGRLRMLPVLLIENPLVQVHPSLHAEAKNVAASTVPPQVLLIENPLVQVHPSLHAEAENVAASTVPPQS</sequence>
<comment type="caution">
    <text evidence="1">The sequence shown here is derived from an EMBL/GenBank/DDBJ whole genome shotgun (WGS) entry which is preliminary data.</text>
</comment>